<keyword evidence="2" id="KW-1185">Reference proteome</keyword>
<sequence length="198" mass="20879">MSGKQPGLPALPESAGDRFAQAVLSVVATPPGSNQAALDEPEAVARRLLAEAARKAALTAGGLALPPGPLGWLTILPELLAVWRIQAQLVADLAALYGQGASLGREQMLYCLFRHTAAQALRDLAVRTGERASAALLQRVATAIGVQLSQRTLAKSAARWLPMIGAAGVAAYAFWDTQQVGRSAQALFERQRRPRAPV</sequence>
<comment type="caution">
    <text evidence="1">The sequence shown here is derived from an EMBL/GenBank/DDBJ whole genome shotgun (WGS) entry which is preliminary data.</text>
</comment>
<evidence type="ECO:0000313" key="2">
    <source>
        <dbReference type="Proteomes" id="UP001246372"/>
    </source>
</evidence>
<dbReference type="EMBL" id="JAVXZY010000006">
    <property type="protein sequence ID" value="MDT9000672.1"/>
    <property type="molecule type" value="Genomic_DNA"/>
</dbReference>
<organism evidence="1 2">
    <name type="scientific">Roseateles aquae</name>
    <dbReference type="NCBI Taxonomy" id="3077235"/>
    <lineage>
        <taxon>Bacteria</taxon>
        <taxon>Pseudomonadati</taxon>
        <taxon>Pseudomonadota</taxon>
        <taxon>Betaproteobacteria</taxon>
        <taxon>Burkholderiales</taxon>
        <taxon>Sphaerotilaceae</taxon>
        <taxon>Roseateles</taxon>
    </lineage>
</organism>
<proteinExistence type="predicted"/>
<dbReference type="RefSeq" id="WP_315651475.1">
    <property type="nucleotide sequence ID" value="NZ_JAVXZY010000006.1"/>
</dbReference>
<gene>
    <name evidence="1" type="ORF">RQP53_15460</name>
</gene>
<dbReference type="Proteomes" id="UP001246372">
    <property type="component" value="Unassembled WGS sequence"/>
</dbReference>
<evidence type="ECO:0008006" key="3">
    <source>
        <dbReference type="Google" id="ProtNLM"/>
    </source>
</evidence>
<reference evidence="1" key="1">
    <citation type="submission" date="2023-09" db="EMBL/GenBank/DDBJ databases">
        <title>Paucibacter sp. APW11 Genome sequencing and assembly.</title>
        <authorList>
            <person name="Kim I."/>
        </authorList>
    </citation>
    <scope>NUCLEOTIDE SEQUENCE</scope>
    <source>
        <strain evidence="1">APW11</strain>
    </source>
</reference>
<accession>A0ABU3PEG1</accession>
<evidence type="ECO:0000313" key="1">
    <source>
        <dbReference type="EMBL" id="MDT9000672.1"/>
    </source>
</evidence>
<protein>
    <recommendedName>
        <fullName evidence="3">EcsC family protein</fullName>
    </recommendedName>
</protein>
<name>A0ABU3PEG1_9BURK</name>